<name>A0AA97NUB4_PYRO3</name>
<evidence type="ECO:0000256" key="1">
    <source>
        <dbReference type="SAM" id="MobiDB-lite"/>
    </source>
</evidence>
<proteinExistence type="predicted"/>
<dbReference type="EMBL" id="JH793700">
    <property type="protein sequence ID" value="ELQ36359.1"/>
    <property type="molecule type" value="Genomic_DNA"/>
</dbReference>
<reference evidence="2" key="1">
    <citation type="journal article" date="2012" name="PLoS Genet.">
        <title>Comparative analysis of the genomes of two field isolates of the rice blast fungus Magnaporthe oryzae.</title>
        <authorList>
            <person name="Xue M."/>
            <person name="Yang J."/>
            <person name="Li Z."/>
            <person name="Hu S."/>
            <person name="Yao N."/>
            <person name="Dean R.A."/>
            <person name="Zhao W."/>
            <person name="Shen M."/>
            <person name="Zhang H."/>
            <person name="Li C."/>
            <person name="Liu L."/>
            <person name="Cao L."/>
            <person name="Xu X."/>
            <person name="Xing Y."/>
            <person name="Hsiang T."/>
            <person name="Zhang Z."/>
            <person name="Xu J.R."/>
            <person name="Peng Y.L."/>
        </authorList>
    </citation>
    <scope>NUCLEOTIDE SEQUENCE</scope>
    <source>
        <strain evidence="2">Y34</strain>
    </source>
</reference>
<gene>
    <name evidence="2" type="ORF">OOU_Y34scaffold00666g220</name>
</gene>
<dbReference type="AlphaFoldDB" id="A0AA97NUB4"/>
<feature type="region of interest" description="Disordered" evidence="1">
    <location>
        <begin position="1"/>
        <end position="34"/>
    </location>
</feature>
<feature type="compositionally biased region" description="Polar residues" evidence="1">
    <location>
        <begin position="10"/>
        <end position="19"/>
    </location>
</feature>
<accession>A0AA97NUB4</accession>
<protein>
    <submittedName>
        <fullName evidence="2">Uncharacterized protein</fullName>
    </submittedName>
</protein>
<dbReference type="Proteomes" id="UP000011086">
    <property type="component" value="Unassembled WGS sequence"/>
</dbReference>
<evidence type="ECO:0000313" key="2">
    <source>
        <dbReference type="EMBL" id="ELQ36359.1"/>
    </source>
</evidence>
<organism evidence="2">
    <name type="scientific">Pyricularia oryzae (strain Y34)</name>
    <name type="common">Rice blast fungus</name>
    <name type="synonym">Magnaporthe oryzae</name>
    <dbReference type="NCBI Taxonomy" id="1143189"/>
    <lineage>
        <taxon>Eukaryota</taxon>
        <taxon>Fungi</taxon>
        <taxon>Dikarya</taxon>
        <taxon>Ascomycota</taxon>
        <taxon>Pezizomycotina</taxon>
        <taxon>Sordariomycetes</taxon>
        <taxon>Sordariomycetidae</taxon>
        <taxon>Magnaporthales</taxon>
        <taxon>Pyriculariaceae</taxon>
        <taxon>Pyricularia</taxon>
    </lineage>
</organism>
<sequence length="34" mass="3829">MPTLPLSPTYPRSKNPKPQSSEKRTSRARSIVCD</sequence>